<reference evidence="2" key="1">
    <citation type="submission" date="2021-04" db="EMBL/GenBank/DDBJ databases">
        <authorList>
            <person name="Rodrigo-Torres L."/>
            <person name="Arahal R. D."/>
            <person name="Lucena T."/>
        </authorList>
    </citation>
    <scope>NUCLEOTIDE SEQUENCE</scope>
    <source>
        <strain evidence="2">CECT 9275</strain>
    </source>
</reference>
<evidence type="ECO:0000313" key="2">
    <source>
        <dbReference type="EMBL" id="CAG5015472.1"/>
    </source>
</evidence>
<name>A0A916JGR3_9BACT</name>
<dbReference type="Pfam" id="PF13555">
    <property type="entry name" value="AAA_29"/>
    <property type="match status" value="1"/>
</dbReference>
<proteinExistence type="predicted"/>
<dbReference type="Gene3D" id="3.40.50.300">
    <property type="entry name" value="P-loop containing nucleotide triphosphate hydrolases"/>
    <property type="match status" value="1"/>
</dbReference>
<dbReference type="InterPro" id="IPR027417">
    <property type="entry name" value="P-loop_NTPase"/>
</dbReference>
<evidence type="ECO:0008006" key="4">
    <source>
        <dbReference type="Google" id="ProtNLM"/>
    </source>
</evidence>
<feature type="coiled-coil region" evidence="1">
    <location>
        <begin position="307"/>
        <end position="378"/>
    </location>
</feature>
<organism evidence="2 3">
    <name type="scientific">Dyadobacter helix</name>
    <dbReference type="NCBI Taxonomy" id="2822344"/>
    <lineage>
        <taxon>Bacteria</taxon>
        <taxon>Pseudomonadati</taxon>
        <taxon>Bacteroidota</taxon>
        <taxon>Cytophagia</taxon>
        <taxon>Cytophagales</taxon>
        <taxon>Spirosomataceae</taxon>
        <taxon>Dyadobacter</taxon>
    </lineage>
</organism>
<dbReference type="EMBL" id="CAJRAF010000003">
    <property type="protein sequence ID" value="CAG5015472.1"/>
    <property type="molecule type" value="Genomic_DNA"/>
</dbReference>
<keyword evidence="1" id="KW-0175">Coiled coil</keyword>
<accession>A0A916JGR3</accession>
<evidence type="ECO:0000313" key="3">
    <source>
        <dbReference type="Proteomes" id="UP000680038"/>
    </source>
</evidence>
<dbReference type="AlphaFoldDB" id="A0A916JGR3"/>
<gene>
    <name evidence="2" type="ORF">DYBT9275_05349</name>
</gene>
<evidence type="ECO:0000256" key="1">
    <source>
        <dbReference type="SAM" id="Coils"/>
    </source>
</evidence>
<protein>
    <recommendedName>
        <fullName evidence="4">AAA domain-containing protein</fullName>
    </recommendedName>
</protein>
<dbReference type="Proteomes" id="UP000680038">
    <property type="component" value="Unassembled WGS sequence"/>
</dbReference>
<sequence length="401" mass="45865">MLSLFSTSSDKAGFRLQYMEVYNWGTFNEKVFRINPKGNNSLLTGANASGKSTYIDALLTLIVPAKKDRFYNQSSGVEKKGDRTEETYVLGHYGNIQEEGKTSTSTQKLRDTNTYSVIIASFSNSDQKQITLFQVRWFSNNELRRQFGIAHVPLEVESDFGQFDSKGNWKKVLDKKYNSNVTKKKIEFIDGPTAYAERMADLFGMRSTKALTLFNQVVGVKVLEDLDDFIRTNMLEEQDAEAEFIQLKESFLTLMDAKTNIEKAKEQIKQLTPINEIAIALTNIKADLFQLEKSKETSVYWFAKKGVELGEKELEKCKEELQRLNNELAELKEKESDLKNQETDLTVQIKSDEVGNQIEKLKTEITRLEKSKKLRSEKLDDYNKIAQSIAQIQVINATLKV</sequence>
<dbReference type="SUPFAM" id="SSF52540">
    <property type="entry name" value="P-loop containing nucleoside triphosphate hydrolases"/>
    <property type="match status" value="1"/>
</dbReference>
<keyword evidence="3" id="KW-1185">Reference proteome</keyword>
<comment type="caution">
    <text evidence="2">The sequence shown here is derived from an EMBL/GenBank/DDBJ whole genome shotgun (WGS) entry which is preliminary data.</text>
</comment>